<dbReference type="EMBL" id="BNJQ01000028">
    <property type="protein sequence ID" value="GHP10302.1"/>
    <property type="molecule type" value="Genomic_DNA"/>
</dbReference>
<dbReference type="SUPFAM" id="SSF51735">
    <property type="entry name" value="NAD(P)-binding Rossmann-fold domains"/>
    <property type="match status" value="1"/>
</dbReference>
<evidence type="ECO:0000259" key="3">
    <source>
        <dbReference type="PROSITE" id="PS51176"/>
    </source>
</evidence>
<dbReference type="Proteomes" id="UP000660262">
    <property type="component" value="Unassembled WGS sequence"/>
</dbReference>
<protein>
    <recommendedName>
        <fullName evidence="3">Prephenate/arogenate dehydrogenase domain-containing protein</fullName>
    </recommendedName>
</protein>
<dbReference type="PIRSF" id="PIRSF036577">
    <property type="entry name" value="PDH_ADH_plant"/>
    <property type="match status" value="1"/>
</dbReference>
<accession>A0A830HT52</accession>
<dbReference type="Pfam" id="PF26213">
    <property type="entry name" value="TYRAAT1_C"/>
    <property type="match status" value="1"/>
</dbReference>
<dbReference type="GO" id="GO:0006571">
    <property type="term" value="P:tyrosine biosynthetic process"/>
    <property type="evidence" value="ECO:0007669"/>
    <property type="project" value="InterPro"/>
</dbReference>
<dbReference type="GO" id="GO:0033730">
    <property type="term" value="F:arogenate dehydrogenase (NADP+) activity"/>
    <property type="evidence" value="ECO:0007669"/>
    <property type="project" value="InterPro"/>
</dbReference>
<evidence type="ECO:0000313" key="5">
    <source>
        <dbReference type="Proteomes" id="UP000660262"/>
    </source>
</evidence>
<dbReference type="InterPro" id="IPR012070">
    <property type="entry name" value="Arogenate_DH_2"/>
</dbReference>
<dbReference type="PANTHER" id="PTHR43207:SF4">
    <property type="entry name" value="AROGENATE DEHYDROGENASE 2, CHLOROPLASTIC"/>
    <property type="match status" value="1"/>
</dbReference>
<dbReference type="GO" id="GO:0004665">
    <property type="term" value="F:prephenate dehydrogenase (NADP+) activity"/>
    <property type="evidence" value="ECO:0007669"/>
    <property type="project" value="InterPro"/>
</dbReference>
<evidence type="ECO:0000256" key="2">
    <source>
        <dbReference type="SAM" id="MobiDB-lite"/>
    </source>
</evidence>
<sequence>MLAKQHHEPARASRTRARTVRTPLVSSRPTNSLKTRAMDAAQPFDFEAQEAERRNAARRMRVGVVGFGTFGQFLARRIVQQGHEVIATSRGDYADKAAEIGVSAYYRDADDFAEAHPDVVVLCTSILSTESVLAALPLQRLLRSTLVVDVLSVKAFPKDVLLRRLPKSFDILCTHPMFGPDSGRGSWEGLTFMYDPVRIAPDLGNAANGKLTRSQRLAAFLDIFSSEGCRMVEMTCEEHDRLAASSQFITHTIGRVLGAMKLEDTAINTRGYESLLSLVENTANDSFDLYYGLFMYNDNSIEELHRLEQSFDDIKQRLFAQLHARVRAELFSGSSVEGAKKLPDVPHGNGHAATAASESPEAHARR</sequence>
<keyword evidence="5" id="KW-1185">Reference proteome</keyword>
<dbReference type="Pfam" id="PF03807">
    <property type="entry name" value="F420_oxidored"/>
    <property type="match status" value="1"/>
</dbReference>
<keyword evidence="1" id="KW-0560">Oxidoreductase</keyword>
<dbReference type="InterPro" id="IPR028939">
    <property type="entry name" value="P5C_Rdtase_cat_N"/>
</dbReference>
<dbReference type="InterPro" id="IPR036291">
    <property type="entry name" value="NAD(P)-bd_dom_sf"/>
</dbReference>
<dbReference type="OrthoDB" id="2414662at2759"/>
<gene>
    <name evidence="4" type="ORF">PPROV_000903300</name>
</gene>
<dbReference type="InterPro" id="IPR059064">
    <property type="entry name" value="TYRAAT2_C"/>
</dbReference>
<dbReference type="Gene3D" id="3.40.50.720">
    <property type="entry name" value="NAD(P)-binding Rossmann-like Domain"/>
    <property type="match status" value="1"/>
</dbReference>
<proteinExistence type="predicted"/>
<dbReference type="PROSITE" id="PS51176">
    <property type="entry name" value="PDH_ADH"/>
    <property type="match status" value="1"/>
</dbReference>
<dbReference type="InterPro" id="IPR008927">
    <property type="entry name" value="6-PGluconate_DH-like_C_sf"/>
</dbReference>
<feature type="region of interest" description="Disordered" evidence="2">
    <location>
        <begin position="1"/>
        <end position="29"/>
    </location>
</feature>
<feature type="domain" description="Prephenate/arogenate dehydrogenase" evidence="3">
    <location>
        <begin position="60"/>
        <end position="348"/>
    </location>
</feature>
<dbReference type="SUPFAM" id="SSF48179">
    <property type="entry name" value="6-phosphogluconate dehydrogenase C-terminal domain-like"/>
    <property type="match status" value="1"/>
</dbReference>
<dbReference type="PANTHER" id="PTHR43207">
    <property type="entry name" value="AROGENATE DEHYDROGENASE-RELATED"/>
    <property type="match status" value="1"/>
</dbReference>
<evidence type="ECO:0000313" key="4">
    <source>
        <dbReference type="EMBL" id="GHP10302.1"/>
    </source>
</evidence>
<feature type="compositionally biased region" description="Basic and acidic residues" evidence="2">
    <location>
        <begin position="1"/>
        <end position="11"/>
    </location>
</feature>
<dbReference type="InterPro" id="IPR003099">
    <property type="entry name" value="Prephen_DH"/>
</dbReference>
<dbReference type="InterPro" id="IPR045011">
    <property type="entry name" value="TYRAAT1/2"/>
</dbReference>
<dbReference type="GO" id="GO:0008977">
    <property type="term" value="F:prephenate dehydrogenase (NAD+) activity"/>
    <property type="evidence" value="ECO:0007669"/>
    <property type="project" value="InterPro"/>
</dbReference>
<reference evidence="4" key="1">
    <citation type="submission" date="2020-10" db="EMBL/GenBank/DDBJ databases">
        <title>Unveiling of a novel bifunctional photoreceptor, Dualchrome1, isolated from a cosmopolitan green alga.</title>
        <authorList>
            <person name="Suzuki S."/>
            <person name="Kawachi M."/>
        </authorList>
    </citation>
    <scope>NUCLEOTIDE SEQUENCE</scope>
    <source>
        <strain evidence="4">NIES 2893</strain>
    </source>
</reference>
<feature type="region of interest" description="Disordered" evidence="2">
    <location>
        <begin position="338"/>
        <end position="366"/>
    </location>
</feature>
<evidence type="ECO:0000256" key="1">
    <source>
        <dbReference type="ARBA" id="ARBA00023002"/>
    </source>
</evidence>
<name>A0A830HT52_9CHLO</name>
<dbReference type="AlphaFoldDB" id="A0A830HT52"/>
<comment type="caution">
    <text evidence="4">The sequence shown here is derived from an EMBL/GenBank/DDBJ whole genome shotgun (WGS) entry which is preliminary data.</text>
</comment>
<organism evidence="4 5">
    <name type="scientific">Pycnococcus provasolii</name>
    <dbReference type="NCBI Taxonomy" id="41880"/>
    <lineage>
        <taxon>Eukaryota</taxon>
        <taxon>Viridiplantae</taxon>
        <taxon>Chlorophyta</taxon>
        <taxon>Pseudoscourfieldiophyceae</taxon>
        <taxon>Pseudoscourfieldiales</taxon>
        <taxon>Pycnococcaceae</taxon>
        <taxon>Pycnococcus</taxon>
    </lineage>
</organism>